<proteinExistence type="inferred from homology"/>
<dbReference type="PROSITE" id="PS50082">
    <property type="entry name" value="WD_REPEATS_2"/>
    <property type="match status" value="3"/>
</dbReference>
<keyword evidence="4" id="KW-0677">Repeat</keyword>
<dbReference type="EMBL" id="ML170174">
    <property type="protein sequence ID" value="TDL22560.1"/>
    <property type="molecule type" value="Genomic_DNA"/>
</dbReference>
<dbReference type="PRINTS" id="PR00320">
    <property type="entry name" value="GPROTEINBRPT"/>
</dbReference>
<evidence type="ECO:0000256" key="4">
    <source>
        <dbReference type="ARBA" id="ARBA00022737"/>
    </source>
</evidence>
<evidence type="ECO:0000256" key="6">
    <source>
        <dbReference type="HAMAP-Rule" id="MF_03029"/>
    </source>
</evidence>
<evidence type="ECO:0000256" key="1">
    <source>
        <dbReference type="ARBA" id="ARBA00022517"/>
    </source>
</evidence>
<dbReference type="InterPro" id="IPR001680">
    <property type="entry name" value="WD40_rpt"/>
</dbReference>
<organism evidence="9 10">
    <name type="scientific">Rickenella mellea</name>
    <dbReference type="NCBI Taxonomy" id="50990"/>
    <lineage>
        <taxon>Eukaryota</taxon>
        <taxon>Fungi</taxon>
        <taxon>Dikarya</taxon>
        <taxon>Basidiomycota</taxon>
        <taxon>Agaricomycotina</taxon>
        <taxon>Agaricomycetes</taxon>
        <taxon>Hymenochaetales</taxon>
        <taxon>Rickenellaceae</taxon>
        <taxon>Rickenella</taxon>
    </lineage>
</organism>
<dbReference type="InterPro" id="IPR019775">
    <property type="entry name" value="WD40_repeat_CS"/>
</dbReference>
<dbReference type="PROSITE" id="PS50294">
    <property type="entry name" value="WD_REPEATS_REGION"/>
    <property type="match status" value="2"/>
</dbReference>
<feature type="domain" description="NLE" evidence="8">
    <location>
        <begin position="9"/>
        <end position="67"/>
    </location>
</feature>
<keyword evidence="10" id="KW-1185">Reference proteome</keyword>
<evidence type="ECO:0000313" key="10">
    <source>
        <dbReference type="Proteomes" id="UP000294933"/>
    </source>
</evidence>
<dbReference type="AlphaFoldDB" id="A0A4Y7Q6V0"/>
<dbReference type="VEuPathDB" id="FungiDB:BD410DRAFT_722813"/>
<gene>
    <name evidence="6" type="primary">YTM1</name>
    <name evidence="9" type="ORF">BD410DRAFT_722813</name>
</gene>
<dbReference type="InterPro" id="IPR020472">
    <property type="entry name" value="WD40_PAC1"/>
</dbReference>
<name>A0A4Y7Q6V0_9AGAM</name>
<dbReference type="SMART" id="SM00320">
    <property type="entry name" value="WD40"/>
    <property type="match status" value="6"/>
</dbReference>
<dbReference type="InterPro" id="IPR036322">
    <property type="entry name" value="WD40_repeat_dom_sf"/>
</dbReference>
<evidence type="ECO:0000256" key="3">
    <source>
        <dbReference type="ARBA" id="ARBA00022574"/>
    </source>
</evidence>
<feature type="repeat" description="WD" evidence="7">
    <location>
        <begin position="206"/>
        <end position="238"/>
    </location>
</feature>
<feature type="repeat" description="WD" evidence="7">
    <location>
        <begin position="393"/>
        <end position="409"/>
    </location>
</feature>
<dbReference type="InterPro" id="IPR012972">
    <property type="entry name" value="NLE"/>
</dbReference>
<keyword evidence="3 7" id="KW-0853">WD repeat</keyword>
<evidence type="ECO:0000256" key="7">
    <source>
        <dbReference type="PROSITE-ProRule" id="PRU00221"/>
    </source>
</evidence>
<dbReference type="SUPFAM" id="SSF50978">
    <property type="entry name" value="WD40 repeat-like"/>
    <property type="match status" value="1"/>
</dbReference>
<comment type="function">
    <text evidence="6">Component of the NOP7 complex, which is required for maturation of the 25S and 5.8S ribosomal RNAs and formation of the 60S ribosome.</text>
</comment>
<evidence type="ECO:0000256" key="2">
    <source>
        <dbReference type="ARBA" id="ARBA00022552"/>
    </source>
</evidence>
<sequence>MAEGVTLPVVFTTQTPYPIPAQKFMIPATWKRYQLSQLINKSLSLPKPVPFDFLIKGEVLRVSLAEWCSEKDFGMEETLQIEYIESVMPPQRMADIPHDDWVSSVVCLVPGFFVTGSYDGVIRVFNSSQKLTQTVSGHTAPITSVCILHSRQTGDAYSDAETRIIASASHDLTARLTSLSLSSSPSASLEDPNSNPLSKPKALASLHLHTAPLSSIQASPSGEHILTASWDKLIGVWDTTVPSHDEVPLEHEERKKRRKVAADAAEMDAEAPRRKAPVSVLKSHTGRVMKAIFDHKGAKAYSCALDSTVRVWDVESGVCVETISASEKPFIDLISSSDGSALLAASTDRSITAYDPRLFSSSLSSSAPPAIASLTQQSTPSSLSPSPSNTHQFVSGGYDGVVRLWDVRSVKGAVASFRYTGDANVNGSGEGKGGKVLALDWARGLVGVGGENGLDVWKIGEGSNVE</sequence>
<dbReference type="GO" id="GO:0030687">
    <property type="term" value="C:preribosome, large subunit precursor"/>
    <property type="evidence" value="ECO:0007669"/>
    <property type="project" value="UniProtKB-UniRule"/>
</dbReference>
<comment type="similarity">
    <text evidence="6">Belongs to the WD repeat WDR12/YTM1 family.</text>
</comment>
<dbReference type="PROSITE" id="PS00678">
    <property type="entry name" value="WD_REPEATS_1"/>
    <property type="match status" value="1"/>
</dbReference>
<protein>
    <recommendedName>
        <fullName evidence="6">Ribosome biogenesis protein YTM1</fullName>
    </recommendedName>
</protein>
<dbReference type="GO" id="GO:0005654">
    <property type="term" value="C:nucleoplasm"/>
    <property type="evidence" value="ECO:0007669"/>
    <property type="project" value="UniProtKB-SubCell"/>
</dbReference>
<dbReference type="Pfam" id="PF08154">
    <property type="entry name" value="NLE"/>
    <property type="match status" value="1"/>
</dbReference>
<dbReference type="Proteomes" id="UP000294933">
    <property type="component" value="Unassembled WGS sequence"/>
</dbReference>
<dbReference type="STRING" id="50990.A0A4Y7Q6V0"/>
<dbReference type="Gene3D" id="2.130.10.10">
    <property type="entry name" value="YVTN repeat-like/Quinoprotein amine dehydrogenase"/>
    <property type="match status" value="1"/>
</dbReference>
<comment type="subcellular location">
    <subcellularLocation>
        <location evidence="6">Nucleus</location>
        <location evidence="6">Nucleolus</location>
    </subcellularLocation>
    <subcellularLocation>
        <location evidence="6">Nucleus</location>
        <location evidence="6">Nucleoplasm</location>
    </subcellularLocation>
</comment>
<dbReference type="PANTHER" id="PTHR19855:SF11">
    <property type="entry name" value="RIBOSOME BIOGENESIS PROTEIN WDR12"/>
    <property type="match status" value="1"/>
</dbReference>
<dbReference type="OrthoDB" id="10251381at2759"/>
<keyword evidence="1 6" id="KW-0690">Ribosome biogenesis</keyword>
<reference evidence="9 10" key="1">
    <citation type="submission" date="2018-06" db="EMBL/GenBank/DDBJ databases">
        <title>A transcriptomic atlas of mushroom development highlights an independent origin of complex multicellularity.</title>
        <authorList>
            <consortium name="DOE Joint Genome Institute"/>
            <person name="Krizsan K."/>
            <person name="Almasi E."/>
            <person name="Merenyi Z."/>
            <person name="Sahu N."/>
            <person name="Viragh M."/>
            <person name="Koszo T."/>
            <person name="Mondo S."/>
            <person name="Kiss B."/>
            <person name="Balint B."/>
            <person name="Kues U."/>
            <person name="Barry K."/>
            <person name="Hegedus J.C."/>
            <person name="Henrissat B."/>
            <person name="Johnson J."/>
            <person name="Lipzen A."/>
            <person name="Ohm R."/>
            <person name="Nagy I."/>
            <person name="Pangilinan J."/>
            <person name="Yan J."/>
            <person name="Xiong Y."/>
            <person name="Grigoriev I.V."/>
            <person name="Hibbett D.S."/>
            <person name="Nagy L.G."/>
        </authorList>
    </citation>
    <scope>NUCLEOTIDE SEQUENCE [LARGE SCALE GENOMIC DNA]</scope>
    <source>
        <strain evidence="9 10">SZMC22713</strain>
    </source>
</reference>
<dbReference type="InterPro" id="IPR028599">
    <property type="entry name" value="WDR12/Ytm1"/>
</dbReference>
<dbReference type="Pfam" id="PF00400">
    <property type="entry name" value="WD40"/>
    <property type="match status" value="5"/>
</dbReference>
<dbReference type="GO" id="GO:0000466">
    <property type="term" value="P:maturation of 5.8S rRNA from tricistronic rRNA transcript (SSU-rRNA, 5.8S rRNA, LSU-rRNA)"/>
    <property type="evidence" value="ECO:0007669"/>
    <property type="project" value="UniProtKB-UniRule"/>
</dbReference>
<evidence type="ECO:0000256" key="5">
    <source>
        <dbReference type="ARBA" id="ARBA00023242"/>
    </source>
</evidence>
<accession>A0A4Y7Q6V0</accession>
<dbReference type="HAMAP" id="MF_03029">
    <property type="entry name" value="WDR12"/>
    <property type="match status" value="1"/>
</dbReference>
<evidence type="ECO:0000313" key="9">
    <source>
        <dbReference type="EMBL" id="TDL22560.1"/>
    </source>
</evidence>
<dbReference type="GO" id="GO:0000463">
    <property type="term" value="P:maturation of LSU-rRNA from tricistronic rRNA transcript (SSU-rRNA, 5.8S rRNA, LSU-rRNA)"/>
    <property type="evidence" value="ECO:0007669"/>
    <property type="project" value="UniProtKB-UniRule"/>
</dbReference>
<evidence type="ECO:0000259" key="8">
    <source>
        <dbReference type="Pfam" id="PF08154"/>
    </source>
</evidence>
<feature type="repeat" description="WD" evidence="7">
    <location>
        <begin position="281"/>
        <end position="322"/>
    </location>
</feature>
<keyword evidence="5 6" id="KW-0539">Nucleus</keyword>
<dbReference type="InterPro" id="IPR015943">
    <property type="entry name" value="WD40/YVTN_repeat-like_dom_sf"/>
</dbReference>
<comment type="subunit">
    <text evidence="6">Component of the NOP7 complex, composed of ERB1, NOP7 and YTM1. Within the NOP7 complex ERB1 appears to interact directly with NOP7 and YTM1. The NOP7 complex also associates with the 66S pre-ribosome.</text>
</comment>
<dbReference type="GO" id="GO:0005730">
    <property type="term" value="C:nucleolus"/>
    <property type="evidence" value="ECO:0007669"/>
    <property type="project" value="UniProtKB-SubCell"/>
</dbReference>
<dbReference type="GO" id="GO:0043021">
    <property type="term" value="F:ribonucleoprotein complex binding"/>
    <property type="evidence" value="ECO:0007669"/>
    <property type="project" value="UniProtKB-UniRule"/>
</dbReference>
<keyword evidence="2 6" id="KW-0698">rRNA processing</keyword>
<dbReference type="PANTHER" id="PTHR19855">
    <property type="entry name" value="WD40 REPEAT PROTEIN 12, 37"/>
    <property type="match status" value="1"/>
</dbReference>